<dbReference type="EMBL" id="BAAATR010000020">
    <property type="protein sequence ID" value="GAA2255464.1"/>
    <property type="molecule type" value="Genomic_DNA"/>
</dbReference>
<dbReference type="Proteomes" id="UP001500305">
    <property type="component" value="Unassembled WGS sequence"/>
</dbReference>
<accession>A0ABN3EDM8</accession>
<evidence type="ECO:0000313" key="2">
    <source>
        <dbReference type="Proteomes" id="UP001500305"/>
    </source>
</evidence>
<evidence type="ECO:0000313" key="1">
    <source>
        <dbReference type="EMBL" id="GAA2255464.1"/>
    </source>
</evidence>
<protein>
    <submittedName>
        <fullName evidence="1">Uncharacterized protein</fullName>
    </submittedName>
</protein>
<reference evidence="1 2" key="1">
    <citation type="journal article" date="2019" name="Int. J. Syst. Evol. Microbiol.">
        <title>The Global Catalogue of Microorganisms (GCM) 10K type strain sequencing project: providing services to taxonomists for standard genome sequencing and annotation.</title>
        <authorList>
            <consortium name="The Broad Institute Genomics Platform"/>
            <consortium name="The Broad Institute Genome Sequencing Center for Infectious Disease"/>
            <person name="Wu L."/>
            <person name="Ma J."/>
        </authorList>
    </citation>
    <scope>NUCLEOTIDE SEQUENCE [LARGE SCALE GENOMIC DNA]</scope>
    <source>
        <strain evidence="1 2">JCM 7356</strain>
    </source>
</reference>
<name>A0ABN3EDM8_9ACTN</name>
<gene>
    <name evidence="1" type="ORF">GCM10010430_44100</name>
</gene>
<keyword evidence="2" id="KW-1185">Reference proteome</keyword>
<comment type="caution">
    <text evidence="1">The sequence shown here is derived from an EMBL/GenBank/DDBJ whole genome shotgun (WGS) entry which is preliminary data.</text>
</comment>
<organism evidence="1 2">
    <name type="scientific">Kitasatospora cystarginea</name>
    <dbReference type="NCBI Taxonomy" id="58350"/>
    <lineage>
        <taxon>Bacteria</taxon>
        <taxon>Bacillati</taxon>
        <taxon>Actinomycetota</taxon>
        <taxon>Actinomycetes</taxon>
        <taxon>Kitasatosporales</taxon>
        <taxon>Streptomycetaceae</taxon>
        <taxon>Kitasatospora</taxon>
    </lineage>
</organism>
<sequence>MRPRETAARLPAGASFPHRPVWVPAHTIRLYCGRDFEALRCNEEEADKVLAAIAPNCGPVITSALGYSDLLLPPGEHFRQDVPRADGVRMMPPGTQIDVPPLTATSADGLYWRVRPGVGSTSLAAVAVALRPPAVPRPQTGPAIPPSPHLSPLLGPIARRIT</sequence>
<proteinExistence type="predicted"/>
<dbReference type="RefSeq" id="WP_344638187.1">
    <property type="nucleotide sequence ID" value="NZ_BAAATR010000020.1"/>
</dbReference>